<proteinExistence type="predicted"/>
<feature type="region of interest" description="Disordered" evidence="1">
    <location>
        <begin position="1"/>
        <end position="21"/>
    </location>
</feature>
<organism evidence="2 3">
    <name type="scientific">Hibiscus sabdariffa</name>
    <name type="common">roselle</name>
    <dbReference type="NCBI Taxonomy" id="183260"/>
    <lineage>
        <taxon>Eukaryota</taxon>
        <taxon>Viridiplantae</taxon>
        <taxon>Streptophyta</taxon>
        <taxon>Embryophyta</taxon>
        <taxon>Tracheophyta</taxon>
        <taxon>Spermatophyta</taxon>
        <taxon>Magnoliopsida</taxon>
        <taxon>eudicotyledons</taxon>
        <taxon>Gunneridae</taxon>
        <taxon>Pentapetalae</taxon>
        <taxon>rosids</taxon>
        <taxon>malvids</taxon>
        <taxon>Malvales</taxon>
        <taxon>Malvaceae</taxon>
        <taxon>Malvoideae</taxon>
        <taxon>Hibiscus</taxon>
    </lineage>
</organism>
<evidence type="ECO:0000313" key="3">
    <source>
        <dbReference type="Proteomes" id="UP001396334"/>
    </source>
</evidence>
<name>A0ABR2QHP7_9ROSI</name>
<gene>
    <name evidence="2" type="ORF">V6N11_080715</name>
</gene>
<reference evidence="2 3" key="1">
    <citation type="journal article" date="2024" name="G3 (Bethesda)">
        <title>Genome assembly of Hibiscus sabdariffa L. provides insights into metabolisms of medicinal natural products.</title>
        <authorList>
            <person name="Kim T."/>
        </authorList>
    </citation>
    <scope>NUCLEOTIDE SEQUENCE [LARGE SCALE GENOMIC DNA]</scope>
    <source>
        <strain evidence="2">TK-2024</strain>
        <tissue evidence="2">Old leaves</tissue>
    </source>
</reference>
<comment type="caution">
    <text evidence="2">The sequence shown here is derived from an EMBL/GenBank/DDBJ whole genome shotgun (WGS) entry which is preliminary data.</text>
</comment>
<evidence type="ECO:0000256" key="1">
    <source>
        <dbReference type="SAM" id="MobiDB-lite"/>
    </source>
</evidence>
<dbReference type="EMBL" id="JBBPBN010000037">
    <property type="protein sequence ID" value="KAK9000212.1"/>
    <property type="molecule type" value="Genomic_DNA"/>
</dbReference>
<dbReference type="Proteomes" id="UP001396334">
    <property type="component" value="Unassembled WGS sequence"/>
</dbReference>
<accession>A0ABR2QHP7</accession>
<sequence length="134" mass="15638">MLSDRSSSPDIADQPPAKRQMRYHVITADSDDDSNASLQMQRCSTWITSYGEEKKLHFEESMIQGFCETMWLAPLEVPGNRLPETSSRWTLLHTRGFPARNDQPRLVKEFTRSIRFYRREAVLMQLWTKDPESA</sequence>
<keyword evidence="3" id="KW-1185">Reference proteome</keyword>
<evidence type="ECO:0000313" key="2">
    <source>
        <dbReference type="EMBL" id="KAK9000212.1"/>
    </source>
</evidence>
<protein>
    <submittedName>
        <fullName evidence="2">Uncharacterized protein</fullName>
    </submittedName>
</protein>